<dbReference type="NCBIfam" id="TIGR01428">
    <property type="entry name" value="HAD_type_II"/>
    <property type="match status" value="1"/>
</dbReference>
<dbReference type="Gene3D" id="3.40.50.1000">
    <property type="entry name" value="HAD superfamily/HAD-like"/>
    <property type="match status" value="1"/>
</dbReference>
<organism evidence="4 5">
    <name type="scientific">Magnetovibrio blakemorei</name>
    <dbReference type="NCBI Taxonomy" id="28181"/>
    <lineage>
        <taxon>Bacteria</taxon>
        <taxon>Pseudomonadati</taxon>
        <taxon>Pseudomonadota</taxon>
        <taxon>Alphaproteobacteria</taxon>
        <taxon>Rhodospirillales</taxon>
        <taxon>Magnetovibrionaceae</taxon>
        <taxon>Magnetovibrio</taxon>
    </lineage>
</organism>
<evidence type="ECO:0000256" key="1">
    <source>
        <dbReference type="ARBA" id="ARBA00008106"/>
    </source>
</evidence>
<dbReference type="RefSeq" id="WP_069958882.1">
    <property type="nucleotide sequence ID" value="NZ_MCGG01000052.1"/>
</dbReference>
<accession>A0A1E5Q5I4</accession>
<dbReference type="GO" id="GO:0018784">
    <property type="term" value="F:(S)-2-haloacid dehalogenase activity"/>
    <property type="evidence" value="ECO:0007669"/>
    <property type="project" value="UniProtKB-UniRule"/>
</dbReference>
<dbReference type="InterPro" id="IPR023214">
    <property type="entry name" value="HAD_sf"/>
</dbReference>
<keyword evidence="5" id="KW-1185">Reference proteome</keyword>
<dbReference type="EC" id="3.8.1.2" evidence="3"/>
<dbReference type="Proteomes" id="UP000095347">
    <property type="component" value="Unassembled WGS sequence"/>
</dbReference>
<dbReference type="PRINTS" id="PR00413">
    <property type="entry name" value="HADHALOGNASE"/>
</dbReference>
<dbReference type="CDD" id="cd02588">
    <property type="entry name" value="HAD_L2-DEX"/>
    <property type="match status" value="1"/>
</dbReference>
<reference evidence="5" key="1">
    <citation type="submission" date="2016-07" db="EMBL/GenBank/DDBJ databases">
        <authorList>
            <person name="Florea S."/>
            <person name="Webb J.S."/>
            <person name="Jaromczyk J."/>
            <person name="Schardl C.L."/>
        </authorList>
    </citation>
    <scope>NUCLEOTIDE SEQUENCE [LARGE SCALE GENOMIC DNA]</scope>
    <source>
        <strain evidence="5">MV-1</strain>
    </source>
</reference>
<dbReference type="SFLD" id="SFLDS00003">
    <property type="entry name" value="Haloacid_Dehalogenase"/>
    <property type="match status" value="1"/>
</dbReference>
<dbReference type="InterPro" id="IPR006328">
    <property type="entry name" value="2-HAD"/>
</dbReference>
<comment type="catalytic activity">
    <reaction evidence="3">
        <text>an (S)-2-haloacid + H2O = a (2R)-2-hydroxycarboxylate + a halide anion + H(+)</text>
        <dbReference type="Rhea" id="RHEA:11192"/>
        <dbReference type="ChEBI" id="CHEBI:15377"/>
        <dbReference type="ChEBI" id="CHEBI:15378"/>
        <dbReference type="ChEBI" id="CHEBI:16042"/>
        <dbReference type="ChEBI" id="CHEBI:58314"/>
        <dbReference type="ChEBI" id="CHEBI:137405"/>
        <dbReference type="EC" id="3.8.1.2"/>
    </reaction>
</comment>
<dbReference type="InterPro" id="IPR006439">
    <property type="entry name" value="HAD-SF_hydro_IA"/>
</dbReference>
<evidence type="ECO:0000313" key="5">
    <source>
        <dbReference type="Proteomes" id="UP000095347"/>
    </source>
</evidence>
<dbReference type="STRING" id="28181.BEN30_14790"/>
<dbReference type="PANTHER" id="PTHR43316">
    <property type="entry name" value="HYDROLASE, HALOACID DELAHOGENASE-RELATED"/>
    <property type="match status" value="1"/>
</dbReference>
<evidence type="ECO:0000256" key="3">
    <source>
        <dbReference type="RuleBase" id="RU368077"/>
    </source>
</evidence>
<sequence>MTEASSFTDIDACVFDAYGTLLDVNAAAAKCQGDLGDKAGQLAEIWRTKQLQYTWLSSLMGRHLDFYEMTGRALDFALQTLDLQDAALRTKLMALYEVLDTYPEVPAMLSTLKEAGLKTAILSNGTPGMLASAVEAAGIGALLDSVLSIEDVGIYKPDPRVYQLAVDRLGVSKERICFVSSNGWDAMGASAFGFQAAWVNRAGQVPETLGFPPKAELKDLTGLAALVLGT</sequence>
<dbReference type="SFLD" id="SFLDG01135">
    <property type="entry name" value="C1.5.6:_HAD__Beta-PGM__Phospha"/>
    <property type="match status" value="1"/>
</dbReference>
<evidence type="ECO:0000256" key="2">
    <source>
        <dbReference type="ARBA" id="ARBA00022801"/>
    </source>
</evidence>
<evidence type="ECO:0000313" key="4">
    <source>
        <dbReference type="EMBL" id="OEJ65423.1"/>
    </source>
</evidence>
<comment type="caution">
    <text evidence="4">The sequence shown here is derived from an EMBL/GenBank/DDBJ whole genome shotgun (WGS) entry which is preliminary data.</text>
</comment>
<dbReference type="InterPro" id="IPR051540">
    <property type="entry name" value="S-2-haloacid_dehalogenase"/>
</dbReference>
<keyword evidence="2 3" id="KW-0378">Hydrolase</keyword>
<comment type="function">
    <text evidence="3">Catalyzes the hydrolytic dehalogenation of small (S)-2-haloalkanoic acids to yield the corresponding (R)-2-hydroxyalkanoic acids.</text>
</comment>
<comment type="similarity">
    <text evidence="1 3">Belongs to the HAD-like hydrolase superfamily. S-2-haloalkanoic acid dehalogenase family.</text>
</comment>
<name>A0A1E5Q5I4_9PROT</name>
<dbReference type="EMBL" id="MCGG01000052">
    <property type="protein sequence ID" value="OEJ65423.1"/>
    <property type="molecule type" value="Genomic_DNA"/>
</dbReference>
<dbReference type="SFLD" id="SFLDF00045">
    <property type="entry name" value="2-haloacid_dehalogenase"/>
    <property type="match status" value="1"/>
</dbReference>
<proteinExistence type="inferred from homology"/>
<dbReference type="Gene3D" id="1.10.150.240">
    <property type="entry name" value="Putative phosphatase, domain 2"/>
    <property type="match status" value="1"/>
</dbReference>
<dbReference type="OrthoDB" id="7989657at2"/>
<gene>
    <name evidence="4" type="ORF">BEN30_14790</name>
</gene>
<dbReference type="AlphaFoldDB" id="A0A1E5Q5I4"/>
<dbReference type="PANTHER" id="PTHR43316:SF3">
    <property type="entry name" value="HALOACID DEHALOGENASE, TYPE II (AFU_ORTHOLOGUE AFUA_2G07750)-RELATED"/>
    <property type="match status" value="1"/>
</dbReference>
<dbReference type="SFLD" id="SFLDG01129">
    <property type="entry name" value="C1.5:_HAD__Beta-PGM__Phosphata"/>
    <property type="match status" value="1"/>
</dbReference>
<dbReference type="InterPro" id="IPR023198">
    <property type="entry name" value="PGP-like_dom2"/>
</dbReference>
<dbReference type="NCBIfam" id="TIGR01493">
    <property type="entry name" value="HAD-SF-IA-v2"/>
    <property type="match status" value="1"/>
</dbReference>
<dbReference type="Pfam" id="PF00702">
    <property type="entry name" value="Hydrolase"/>
    <property type="match status" value="1"/>
</dbReference>
<protein>
    <recommendedName>
        <fullName evidence="3">(S)-2-haloacid dehalogenase</fullName>
        <ecNumber evidence="3">3.8.1.2</ecNumber>
    </recommendedName>
    <alternativeName>
        <fullName evidence="3">2-haloalkanoic acid dehalogenase</fullName>
    </alternativeName>
    <alternativeName>
        <fullName evidence="3">Halocarboxylic acid halidohydrolase</fullName>
    </alternativeName>
    <alternativeName>
        <fullName evidence="3">L-2-haloacid dehalogenase</fullName>
    </alternativeName>
</protein>
<dbReference type="SUPFAM" id="SSF56784">
    <property type="entry name" value="HAD-like"/>
    <property type="match status" value="1"/>
</dbReference>
<dbReference type="InterPro" id="IPR036412">
    <property type="entry name" value="HAD-like_sf"/>
</dbReference>